<comment type="subcellular location">
    <subcellularLocation>
        <location evidence="1">Membrane</location>
        <topology evidence="1">Multi-pass membrane protein</topology>
    </subcellularLocation>
</comment>
<keyword evidence="7" id="KW-0472">Membrane</keyword>
<dbReference type="Pfam" id="PF12906">
    <property type="entry name" value="RINGv"/>
    <property type="match status" value="1"/>
</dbReference>
<evidence type="ECO:0000256" key="9">
    <source>
        <dbReference type="ARBA" id="ARBA00043044"/>
    </source>
</evidence>
<gene>
    <name evidence="13" type="primary">MARCH5</name>
    <name evidence="13" type="ORF">Ciccas_007425</name>
</gene>
<evidence type="ECO:0000256" key="11">
    <source>
        <dbReference type="ARBA" id="ARBA00043231"/>
    </source>
</evidence>
<dbReference type="SUPFAM" id="SSF57850">
    <property type="entry name" value="RING/U-box"/>
    <property type="match status" value="1"/>
</dbReference>
<dbReference type="AlphaFoldDB" id="A0ABD2Q2X6"/>
<dbReference type="SMART" id="SM00744">
    <property type="entry name" value="RINGv"/>
    <property type="match status" value="1"/>
</dbReference>
<evidence type="ECO:0000256" key="7">
    <source>
        <dbReference type="ARBA" id="ARBA00023136"/>
    </source>
</evidence>
<evidence type="ECO:0000256" key="5">
    <source>
        <dbReference type="ARBA" id="ARBA00022833"/>
    </source>
</evidence>
<evidence type="ECO:0000256" key="1">
    <source>
        <dbReference type="ARBA" id="ARBA00004141"/>
    </source>
</evidence>
<keyword evidence="3" id="KW-0479">Metal-binding</keyword>
<dbReference type="PROSITE" id="PS51292">
    <property type="entry name" value="ZF_RING_CH"/>
    <property type="match status" value="1"/>
</dbReference>
<evidence type="ECO:0000256" key="10">
    <source>
        <dbReference type="ARBA" id="ARBA00043185"/>
    </source>
</evidence>
<feature type="domain" description="RING-CH-type" evidence="12">
    <location>
        <begin position="36"/>
        <end position="106"/>
    </location>
</feature>
<keyword evidence="5" id="KW-0862">Zinc</keyword>
<dbReference type="EMBL" id="JBJKFK010001137">
    <property type="protein sequence ID" value="KAL3313967.1"/>
    <property type="molecule type" value="Genomic_DNA"/>
</dbReference>
<dbReference type="InterPro" id="IPR013083">
    <property type="entry name" value="Znf_RING/FYVE/PHD"/>
</dbReference>
<keyword evidence="14" id="KW-1185">Reference proteome</keyword>
<evidence type="ECO:0000313" key="14">
    <source>
        <dbReference type="Proteomes" id="UP001626550"/>
    </source>
</evidence>
<dbReference type="GO" id="GO:0008270">
    <property type="term" value="F:zinc ion binding"/>
    <property type="evidence" value="ECO:0007669"/>
    <property type="project" value="UniProtKB-KW"/>
</dbReference>
<keyword evidence="2" id="KW-0812">Transmembrane</keyword>
<evidence type="ECO:0000256" key="4">
    <source>
        <dbReference type="ARBA" id="ARBA00022771"/>
    </source>
</evidence>
<keyword evidence="4" id="KW-0863">Zinc-finger</keyword>
<evidence type="ECO:0000259" key="12">
    <source>
        <dbReference type="PROSITE" id="PS51292"/>
    </source>
</evidence>
<evidence type="ECO:0000313" key="13">
    <source>
        <dbReference type="EMBL" id="KAL3313967.1"/>
    </source>
</evidence>
<sequence>MVCSSLFSEFNDPKALEHGFRIGSPMPIIEYLHSNSLENEDRICWVCFCRDSDNETQDAWCHPCNCKGSTKWVHQSCLQRWIDSKQSSADFTPVACKACNFEYILIHPKPSREGFQIITNQDTLKLFVLLPSIPFLLFFSKIIDWKPMAATFYRRVLLNIFPISLLRPTDIPSWRLEDYYKKNTWTPQPSRFTEALAAAVTFPTMANITGNFLFSNYQSQLKRSLLGGLVFILSKGFLDIALDEMKFYRASKRQVQDHYSVL</sequence>
<organism evidence="13 14">
    <name type="scientific">Cichlidogyrus casuarinus</name>
    <dbReference type="NCBI Taxonomy" id="1844966"/>
    <lineage>
        <taxon>Eukaryota</taxon>
        <taxon>Metazoa</taxon>
        <taxon>Spiralia</taxon>
        <taxon>Lophotrochozoa</taxon>
        <taxon>Platyhelminthes</taxon>
        <taxon>Monogenea</taxon>
        <taxon>Monopisthocotylea</taxon>
        <taxon>Dactylogyridea</taxon>
        <taxon>Ancyrocephalidae</taxon>
        <taxon>Cichlidogyrus</taxon>
    </lineage>
</organism>
<evidence type="ECO:0000256" key="3">
    <source>
        <dbReference type="ARBA" id="ARBA00022723"/>
    </source>
</evidence>
<reference evidence="13 14" key="1">
    <citation type="submission" date="2024-11" db="EMBL/GenBank/DDBJ databases">
        <title>Adaptive evolution of stress response genes in parasites aligns with host niche diversity.</title>
        <authorList>
            <person name="Hahn C."/>
            <person name="Resl P."/>
        </authorList>
    </citation>
    <scope>NUCLEOTIDE SEQUENCE [LARGE SCALE GENOMIC DNA]</scope>
    <source>
        <strain evidence="13">EGGRZ-B1_66</strain>
        <tissue evidence="13">Body</tissue>
    </source>
</reference>
<dbReference type="CDD" id="cd16701">
    <property type="entry name" value="RING_CH-C4HC3_MARCH5"/>
    <property type="match status" value="1"/>
</dbReference>
<proteinExistence type="predicted"/>
<dbReference type="Proteomes" id="UP001626550">
    <property type="component" value="Unassembled WGS sequence"/>
</dbReference>
<dbReference type="Gene3D" id="3.30.40.10">
    <property type="entry name" value="Zinc/RING finger domain, C3HC4 (zinc finger)"/>
    <property type="match status" value="1"/>
</dbReference>
<comment type="caution">
    <text evidence="13">The sequence shown here is derived from an EMBL/GenBank/DDBJ whole genome shotgun (WGS) entry which is preliminary data.</text>
</comment>
<evidence type="ECO:0000256" key="2">
    <source>
        <dbReference type="ARBA" id="ARBA00022692"/>
    </source>
</evidence>
<evidence type="ECO:0000256" key="8">
    <source>
        <dbReference type="ARBA" id="ARBA00040151"/>
    </source>
</evidence>
<protein>
    <recommendedName>
        <fullName evidence="8">E3 ubiquitin-protein ligase MARCHF5</fullName>
    </recommendedName>
    <alternativeName>
        <fullName evidence="10">Membrane-associated RING finger protein 5</fullName>
    </alternativeName>
    <alternativeName>
        <fullName evidence="9">Membrane-associated RING-CH protein V</fullName>
    </alternativeName>
    <alternativeName>
        <fullName evidence="11">RING-type E3 ubiquitin transferase MARCHF5</fullName>
    </alternativeName>
</protein>
<keyword evidence="6" id="KW-1133">Transmembrane helix</keyword>
<dbReference type="PANTHER" id="PTHR46283">
    <property type="entry name" value="E3 UBIQUITIN-PROTEIN LIGASE MARCH5"/>
    <property type="match status" value="1"/>
</dbReference>
<dbReference type="InterPro" id="IPR011016">
    <property type="entry name" value="Znf_RING-CH"/>
</dbReference>
<evidence type="ECO:0000256" key="6">
    <source>
        <dbReference type="ARBA" id="ARBA00022989"/>
    </source>
</evidence>
<dbReference type="GO" id="GO:0016020">
    <property type="term" value="C:membrane"/>
    <property type="evidence" value="ECO:0007669"/>
    <property type="project" value="UniProtKB-SubCell"/>
</dbReference>
<name>A0ABD2Q2X6_9PLAT</name>
<accession>A0ABD2Q2X6</accession>